<name>I4EDJ3_9BACT</name>
<protein>
    <recommendedName>
        <fullName evidence="4">Glycoside hydrolase family 5 domain-containing protein</fullName>
    </recommendedName>
</protein>
<dbReference type="Pfam" id="PF00150">
    <property type="entry name" value="Cellulase"/>
    <property type="match status" value="1"/>
</dbReference>
<comment type="similarity">
    <text evidence="3">Belongs to the glycosyl hydrolase 5 (cellulase A) family.</text>
</comment>
<evidence type="ECO:0000313" key="6">
    <source>
        <dbReference type="Proteomes" id="UP000004221"/>
    </source>
</evidence>
<keyword evidence="1 3" id="KW-0378">Hydrolase</keyword>
<dbReference type="InterPro" id="IPR017853">
    <property type="entry name" value="GH"/>
</dbReference>
<dbReference type="GO" id="GO:0000272">
    <property type="term" value="P:polysaccharide catabolic process"/>
    <property type="evidence" value="ECO:0007669"/>
    <property type="project" value="InterPro"/>
</dbReference>
<evidence type="ECO:0000256" key="2">
    <source>
        <dbReference type="ARBA" id="ARBA00023295"/>
    </source>
</evidence>
<gene>
    <name evidence="5" type="ORF">NITHO_1520003</name>
</gene>
<dbReference type="PANTHER" id="PTHR12631:SF10">
    <property type="entry name" value="BETA-XYLOSIDASE-LIKE PROTEIN-RELATED"/>
    <property type="match status" value="1"/>
</dbReference>
<organism evidence="5 6">
    <name type="scientific">Nitrolancea hollandica Lb</name>
    <dbReference type="NCBI Taxonomy" id="1129897"/>
    <lineage>
        <taxon>Bacteria</taxon>
        <taxon>Pseudomonadati</taxon>
        <taxon>Thermomicrobiota</taxon>
        <taxon>Thermomicrobia</taxon>
        <taxon>Sphaerobacterales</taxon>
        <taxon>Sphaerobacterineae</taxon>
        <taxon>Sphaerobacteraceae</taxon>
        <taxon>Nitrolancea</taxon>
    </lineage>
</organism>
<dbReference type="Proteomes" id="UP000004221">
    <property type="component" value="Unassembled WGS sequence"/>
</dbReference>
<dbReference type="Gene3D" id="3.20.20.80">
    <property type="entry name" value="Glycosidases"/>
    <property type="match status" value="1"/>
</dbReference>
<dbReference type="SUPFAM" id="SSF51445">
    <property type="entry name" value="(Trans)glycosidases"/>
    <property type="match status" value="1"/>
</dbReference>
<sequence>MVVTWLLHRRWVRVTLHLLVLVGLLAGLVVTPYAETYFSRGVDPGTNLKPIPHTDVNPLGVNTFLNEEADPAKVVRTMDMIAAGGFTFVRQMFAWYEIEPERDSYFDPVHNKSGWEKYDRIVDLATERNLDLIARLDKPPSWAREGQPNLDRFMAGPPNDDADYAEFVAAVVNRYRGRIHYIQIWNEPNLEGEWGGQAIDPERFTRLLKAAYTAAKQVDPNIVVLMPGLAPTDQTGPTNLSDLLFLQRMYNAGAKDYFDVASAMIYGYGYSPYDRRVGFVRNNFSRVIQTREIMVRNGDAEKPVWASEYGWVTLPPDWTGEPSPWGKPVTPQQQAEYLYQGYVRAQREWPWMGVMCVWNFQWIQPPDAPDQIKNPTRGFSIVNYDYSPQPAYTLLSRARGVLDRAFTGAYPAGSRLIRHDGRWALRDQDGVARLVPERAGALARIPFSGSRFELLVSGSGADFTVAIDGKKARPRAAELPSNAGSDFDAASRALVVDGLSDGPHLAEITASGGGDSSLALDGIVVSRHPAILWAYPWIQRALVVLIVLNLASLGWTVRWKPGMVSSPASRPVAG</sequence>
<dbReference type="AlphaFoldDB" id="I4EDJ3"/>
<comment type="caution">
    <text evidence="5">The sequence shown here is derived from an EMBL/GenBank/DDBJ whole genome shotgun (WGS) entry which is preliminary data.</text>
</comment>
<evidence type="ECO:0000313" key="5">
    <source>
        <dbReference type="EMBL" id="CCF82755.1"/>
    </source>
</evidence>
<evidence type="ECO:0000256" key="1">
    <source>
        <dbReference type="ARBA" id="ARBA00022801"/>
    </source>
</evidence>
<dbReference type="OrthoDB" id="143943at2"/>
<dbReference type="EMBL" id="CAGS01000060">
    <property type="protein sequence ID" value="CCF82755.1"/>
    <property type="molecule type" value="Genomic_DNA"/>
</dbReference>
<evidence type="ECO:0000256" key="3">
    <source>
        <dbReference type="RuleBase" id="RU361153"/>
    </source>
</evidence>
<dbReference type="InterPro" id="IPR001547">
    <property type="entry name" value="Glyco_hydro_5"/>
</dbReference>
<keyword evidence="2 3" id="KW-0326">Glycosidase</keyword>
<accession>I4EDJ3</accession>
<keyword evidence="6" id="KW-1185">Reference proteome</keyword>
<dbReference type="GO" id="GO:0004553">
    <property type="term" value="F:hydrolase activity, hydrolyzing O-glycosyl compounds"/>
    <property type="evidence" value="ECO:0007669"/>
    <property type="project" value="InterPro"/>
</dbReference>
<dbReference type="InterPro" id="IPR051923">
    <property type="entry name" value="Glycosyl_Hydrolase_39"/>
</dbReference>
<dbReference type="PANTHER" id="PTHR12631">
    <property type="entry name" value="ALPHA-L-IDURONIDASE"/>
    <property type="match status" value="1"/>
</dbReference>
<evidence type="ECO:0000259" key="4">
    <source>
        <dbReference type="Pfam" id="PF00150"/>
    </source>
</evidence>
<feature type="domain" description="Glycoside hydrolase family 5" evidence="4">
    <location>
        <begin position="59"/>
        <end position="228"/>
    </location>
</feature>
<proteinExistence type="inferred from homology"/>
<reference evidence="5 6" key="1">
    <citation type="journal article" date="2012" name="ISME J.">
        <title>Nitrification expanded: discovery, physiology and genomics of a nitrite-oxidizing bacterium from the phylum Chloroflexi.</title>
        <authorList>
            <person name="Sorokin D.Y."/>
            <person name="Lucker S."/>
            <person name="Vejmelkova D."/>
            <person name="Kostrikina N.A."/>
            <person name="Kleerebezem R."/>
            <person name="Rijpstra W.I."/>
            <person name="Damste J.S."/>
            <person name="Le Paslier D."/>
            <person name="Muyzer G."/>
            <person name="Wagner M."/>
            <person name="van Loosdrecht M.C."/>
            <person name="Daims H."/>
        </authorList>
    </citation>
    <scope>NUCLEOTIDE SEQUENCE [LARGE SCALE GENOMIC DNA]</scope>
    <source>
        <strain evidence="6">none</strain>
    </source>
</reference>